<evidence type="ECO:0000313" key="2">
    <source>
        <dbReference type="EMBL" id="CAZ65514.1"/>
    </source>
</evidence>
<gene>
    <name evidence="2" type="ORF">CELE_R09E10.13</name>
    <name evidence="2 4" type="ORF">R09E10.13</name>
</gene>
<organism evidence="2 3">
    <name type="scientific">Caenorhabditis elegans</name>
    <dbReference type="NCBI Taxonomy" id="6239"/>
    <lineage>
        <taxon>Eukaryota</taxon>
        <taxon>Metazoa</taxon>
        <taxon>Ecdysozoa</taxon>
        <taxon>Nematoda</taxon>
        <taxon>Chromadorea</taxon>
        <taxon>Rhabditida</taxon>
        <taxon>Rhabditina</taxon>
        <taxon>Rhabditomorpha</taxon>
        <taxon>Rhabditoidea</taxon>
        <taxon>Rhabditidae</taxon>
        <taxon>Peloderinae</taxon>
        <taxon>Caenorhabditis</taxon>
    </lineage>
</organism>
<dbReference type="AlphaFoldDB" id="C6KRK7"/>
<keyword evidence="1" id="KW-0732">Signal</keyword>
<protein>
    <submittedName>
        <fullName evidence="2">Uncharacterized protein</fullName>
    </submittedName>
</protein>
<evidence type="ECO:0000256" key="1">
    <source>
        <dbReference type="SAM" id="SignalP"/>
    </source>
</evidence>
<evidence type="ECO:0000313" key="4">
    <source>
        <dbReference type="WormBase" id="R09E10.13"/>
    </source>
</evidence>
<accession>C6KRK7</accession>
<dbReference type="CTD" id="13197764"/>
<dbReference type="WormBase" id="R09E10.13">
    <property type="protein sequence ID" value="CE43915"/>
    <property type="gene ID" value="WBGene00194658"/>
</dbReference>
<dbReference type="OMA" id="HRRMFWR"/>
<dbReference type="GeneID" id="13197764"/>
<dbReference type="PaxDb" id="6239-R09E10.13"/>
<evidence type="ECO:0000313" key="3">
    <source>
        <dbReference type="Proteomes" id="UP000001940"/>
    </source>
</evidence>
<feature type="signal peptide" evidence="1">
    <location>
        <begin position="1"/>
        <end position="24"/>
    </location>
</feature>
<keyword evidence="3" id="KW-1185">Reference proteome</keyword>
<dbReference type="eggNOG" id="ENOG502R950">
    <property type="taxonomic scope" value="Eukaryota"/>
</dbReference>
<reference evidence="2 3" key="1">
    <citation type="journal article" date="1998" name="Science">
        <title>Genome sequence of the nematode C. elegans: a platform for investigating biology.</title>
        <authorList>
            <consortium name="The C. elegans sequencing consortium"/>
            <person name="Sulson J.E."/>
            <person name="Waterston R."/>
        </authorList>
    </citation>
    <scope>NUCLEOTIDE SEQUENCE [LARGE SCALE GENOMIC DNA]</scope>
    <source>
        <strain evidence="2 3">Bristol N2</strain>
    </source>
</reference>
<dbReference type="RefSeq" id="NP_001255479.1">
    <property type="nucleotide sequence ID" value="NM_001268550.1"/>
</dbReference>
<feature type="chain" id="PRO_5002965790" evidence="1">
    <location>
        <begin position="25"/>
        <end position="54"/>
    </location>
</feature>
<sequence length="54" mass="6681">MASLKFNIILFFLVLCAFLQVSDAQFFHPIWGFHCGFHCRRFHRRMFWRNMLWG</sequence>
<dbReference type="Bgee" id="WBGene00194658">
    <property type="expression patterns" value="Expressed in pharyngeal muscle cell (C elegans) and 3 other cell types or tissues"/>
</dbReference>
<dbReference type="OrthoDB" id="10493523at2759"/>
<dbReference type="HOGENOM" id="CLU_3052335_0_0_1"/>
<dbReference type="SMR" id="C6KRK7"/>
<proteinExistence type="predicted"/>
<dbReference type="FunCoup" id="C6KRK7">
    <property type="interactions" value="226"/>
</dbReference>
<dbReference type="InParanoid" id="C6KRK7"/>
<name>C6KRK7_CAEEL</name>
<dbReference type="KEGG" id="cel:CELE_R09E10.13"/>
<dbReference type="Proteomes" id="UP000001940">
    <property type="component" value="Chromosome IV"/>
</dbReference>
<dbReference type="EMBL" id="BX284604">
    <property type="protein sequence ID" value="CAZ65514.1"/>
    <property type="molecule type" value="Genomic_DNA"/>
</dbReference>
<dbReference type="AGR" id="WB:WBGene00194658"/>